<protein>
    <submittedName>
        <fullName evidence="2">Uncharacterized protein</fullName>
    </submittedName>
</protein>
<dbReference type="EMBL" id="CADCTN010000227">
    <property type="protein sequence ID" value="CAA9272671.1"/>
    <property type="molecule type" value="Genomic_DNA"/>
</dbReference>
<feature type="non-terminal residue" evidence="2">
    <location>
        <position position="1"/>
    </location>
</feature>
<name>A0A6J4J7B1_9ACTN</name>
<sequence>WKLMSGTGSSCGPRTRESPNEWARSSSAPSPGEGRPTACAGSPTGTPRSSTRPAPPRWSVPSPRAA</sequence>
<accession>A0A6J4J7B1</accession>
<organism evidence="2">
    <name type="scientific">uncultured Blastococcus sp</name>
    <dbReference type="NCBI Taxonomy" id="217144"/>
    <lineage>
        <taxon>Bacteria</taxon>
        <taxon>Bacillati</taxon>
        <taxon>Actinomycetota</taxon>
        <taxon>Actinomycetes</taxon>
        <taxon>Geodermatophilales</taxon>
        <taxon>Geodermatophilaceae</taxon>
        <taxon>Blastococcus</taxon>
        <taxon>environmental samples</taxon>
    </lineage>
</organism>
<feature type="compositionally biased region" description="Low complexity" evidence="1">
    <location>
        <begin position="40"/>
        <end position="52"/>
    </location>
</feature>
<feature type="region of interest" description="Disordered" evidence="1">
    <location>
        <begin position="1"/>
        <end position="66"/>
    </location>
</feature>
<evidence type="ECO:0000256" key="1">
    <source>
        <dbReference type="SAM" id="MobiDB-lite"/>
    </source>
</evidence>
<reference evidence="2" key="1">
    <citation type="submission" date="2020-02" db="EMBL/GenBank/DDBJ databases">
        <authorList>
            <person name="Meier V. D."/>
        </authorList>
    </citation>
    <scope>NUCLEOTIDE SEQUENCE</scope>
    <source>
        <strain evidence="2">AVDCRST_MAG52</strain>
    </source>
</reference>
<gene>
    <name evidence="2" type="ORF">AVDCRST_MAG52-3329</name>
</gene>
<feature type="non-terminal residue" evidence="2">
    <location>
        <position position="66"/>
    </location>
</feature>
<evidence type="ECO:0000313" key="2">
    <source>
        <dbReference type="EMBL" id="CAA9272671.1"/>
    </source>
</evidence>
<dbReference type="AlphaFoldDB" id="A0A6J4J7B1"/>
<proteinExistence type="predicted"/>
<feature type="compositionally biased region" description="Polar residues" evidence="1">
    <location>
        <begin position="1"/>
        <end position="12"/>
    </location>
</feature>